<comment type="caution">
    <text evidence="1">The sequence shown here is derived from an EMBL/GenBank/DDBJ whole genome shotgun (WGS) entry which is preliminary data.</text>
</comment>
<reference evidence="1" key="1">
    <citation type="submission" date="2021-01" db="EMBL/GenBank/DDBJ databases">
        <title>Whole genome shotgun sequence of Virgisporangium aliadipatigenens NBRC 105644.</title>
        <authorList>
            <person name="Komaki H."/>
            <person name="Tamura T."/>
        </authorList>
    </citation>
    <scope>NUCLEOTIDE SEQUENCE</scope>
    <source>
        <strain evidence="1">NBRC 105644</strain>
    </source>
</reference>
<sequence>MSHEFLHPDCPDNVPNPRTREELLRYGPNEREAALRIHAEAVTSALAAQKESWRHGFTRRRVIAGAGAVGVAALGTQLVTTKVAFGAPADERTLVVVMLRGGMDFLSVVVPRNDGNYRAARPGIAVPDAALLDTGSETRFGLHPAMAPLHELWKSGSMAAVHAVASPDASRSHFQAQDCYERGAASTAVRTGWLDRVLGQMGEGTTFRAIAEGSSLPRSLVGTSNKLVLRGIQDFRLDSADNLREKSLAALKGLYTGLDHPLAAQAGATIDAIGAARKVADVRPNAAAQYPGGGFANGMRDVAKLIKAKVGLRVASVDLGGWDMHTNLGTVDGGDMRNNLTNLAATLGAFATDIGPDNLKNVTVVTMSEFGRRVQQNANAGTDHGHGGGMLLIGGGLNGGRVHGAWPGLAQGALDHGDLAGANDYRSVLFELVKTQFGVGDAKAVFPEFTPKRIGAFAGS</sequence>
<accession>A0A8J3YPC9</accession>
<protein>
    <recommendedName>
        <fullName evidence="3">DUF1501 domain-containing protein</fullName>
    </recommendedName>
</protein>
<dbReference type="PANTHER" id="PTHR43737:SF1">
    <property type="entry name" value="DUF1501 DOMAIN-CONTAINING PROTEIN"/>
    <property type="match status" value="1"/>
</dbReference>
<dbReference type="PANTHER" id="PTHR43737">
    <property type="entry name" value="BLL7424 PROTEIN"/>
    <property type="match status" value="1"/>
</dbReference>
<dbReference type="Proteomes" id="UP000619260">
    <property type="component" value="Unassembled WGS sequence"/>
</dbReference>
<dbReference type="EMBL" id="BOPF01000015">
    <property type="protein sequence ID" value="GIJ47570.1"/>
    <property type="molecule type" value="Genomic_DNA"/>
</dbReference>
<keyword evidence="2" id="KW-1185">Reference proteome</keyword>
<dbReference type="AlphaFoldDB" id="A0A8J3YPC9"/>
<evidence type="ECO:0000313" key="2">
    <source>
        <dbReference type="Proteomes" id="UP000619260"/>
    </source>
</evidence>
<dbReference type="InterPro" id="IPR010869">
    <property type="entry name" value="DUF1501"/>
</dbReference>
<evidence type="ECO:0008006" key="3">
    <source>
        <dbReference type="Google" id="ProtNLM"/>
    </source>
</evidence>
<gene>
    <name evidence="1" type="ORF">Val02_44560</name>
</gene>
<proteinExistence type="predicted"/>
<dbReference type="Pfam" id="PF07394">
    <property type="entry name" value="DUF1501"/>
    <property type="match status" value="1"/>
</dbReference>
<evidence type="ECO:0000313" key="1">
    <source>
        <dbReference type="EMBL" id="GIJ47570.1"/>
    </source>
</evidence>
<dbReference type="RefSeq" id="WP_239153250.1">
    <property type="nucleotide sequence ID" value="NZ_BOPF01000015.1"/>
</dbReference>
<name>A0A8J3YPC9_9ACTN</name>
<organism evidence="1 2">
    <name type="scientific">Virgisporangium aliadipatigenens</name>
    <dbReference type="NCBI Taxonomy" id="741659"/>
    <lineage>
        <taxon>Bacteria</taxon>
        <taxon>Bacillati</taxon>
        <taxon>Actinomycetota</taxon>
        <taxon>Actinomycetes</taxon>
        <taxon>Micromonosporales</taxon>
        <taxon>Micromonosporaceae</taxon>
        <taxon>Virgisporangium</taxon>
    </lineage>
</organism>